<keyword evidence="2" id="KW-1185">Reference proteome</keyword>
<evidence type="ECO:0000313" key="2">
    <source>
        <dbReference type="Proteomes" id="UP000799539"/>
    </source>
</evidence>
<dbReference type="EMBL" id="ML992727">
    <property type="protein sequence ID" value="KAF2206304.1"/>
    <property type="molecule type" value="Genomic_DNA"/>
</dbReference>
<dbReference type="Proteomes" id="UP000799539">
    <property type="component" value="Unassembled WGS sequence"/>
</dbReference>
<accession>A0A6A6EYW9</accession>
<protein>
    <submittedName>
        <fullName evidence="1">Uncharacterized protein</fullName>
    </submittedName>
</protein>
<organism evidence="1 2">
    <name type="scientific">Cercospora zeae-maydis SCOH1-5</name>
    <dbReference type="NCBI Taxonomy" id="717836"/>
    <lineage>
        <taxon>Eukaryota</taxon>
        <taxon>Fungi</taxon>
        <taxon>Dikarya</taxon>
        <taxon>Ascomycota</taxon>
        <taxon>Pezizomycotina</taxon>
        <taxon>Dothideomycetes</taxon>
        <taxon>Dothideomycetidae</taxon>
        <taxon>Mycosphaerellales</taxon>
        <taxon>Mycosphaerellaceae</taxon>
        <taxon>Cercospora</taxon>
    </lineage>
</organism>
<reference evidence="1" key="1">
    <citation type="journal article" date="2020" name="Stud. Mycol.">
        <title>101 Dothideomycetes genomes: a test case for predicting lifestyles and emergence of pathogens.</title>
        <authorList>
            <person name="Haridas S."/>
            <person name="Albert R."/>
            <person name="Binder M."/>
            <person name="Bloem J."/>
            <person name="Labutti K."/>
            <person name="Salamov A."/>
            <person name="Andreopoulos B."/>
            <person name="Baker S."/>
            <person name="Barry K."/>
            <person name="Bills G."/>
            <person name="Bluhm B."/>
            <person name="Cannon C."/>
            <person name="Castanera R."/>
            <person name="Culley D."/>
            <person name="Daum C."/>
            <person name="Ezra D."/>
            <person name="Gonzalez J."/>
            <person name="Henrissat B."/>
            <person name="Kuo A."/>
            <person name="Liang C."/>
            <person name="Lipzen A."/>
            <person name="Lutzoni F."/>
            <person name="Magnuson J."/>
            <person name="Mondo S."/>
            <person name="Nolan M."/>
            <person name="Ohm R."/>
            <person name="Pangilinan J."/>
            <person name="Park H.-J."/>
            <person name="Ramirez L."/>
            <person name="Alfaro M."/>
            <person name="Sun H."/>
            <person name="Tritt A."/>
            <person name="Yoshinaga Y."/>
            <person name="Zwiers L.-H."/>
            <person name="Turgeon B."/>
            <person name="Goodwin S."/>
            <person name="Spatafora J."/>
            <person name="Crous P."/>
            <person name="Grigoriev I."/>
        </authorList>
    </citation>
    <scope>NUCLEOTIDE SEQUENCE</scope>
    <source>
        <strain evidence="1">SCOH1-5</strain>
    </source>
</reference>
<proteinExistence type="predicted"/>
<sequence>MTRALYQPASIIGDHHVELCICAKDIAGNWKIRDEERFLRGEFWPLKCMGPRAEVSLLGFRIHAVQSLTQDFAINQTTRANLVEFLRLLAHLEETVALAKQAGVSAFHIYPLLHKARKPFNWNPTICFDAAHERCFGKFLATVKCSMEKDTDYDRVRCQALSVLRAREADAKDICLSRLPGLLHRKTNNTAMMAYLHNRFDYNTCTLEELRTFLKRRAKGDSINMTKDELVARLESLDKDITFPLMSLPLELRLNIYDELAFHPQILATDREINAEARPILQGRHTVTTLRIARRIVPPERRDPGRLDSESAIKVDDGTWLHAQPHGNGSRIDSLQTQLASWPVEVVSARHLDVIIDCSGGVPTSLCLPVYLLATLLTNKSQDVRVRLENFPSVYDGFGWPRKSPEDLLASICWPLLLMGCGVELVIQGVQKESIEDFKNAFNENRHVSTTALYRSRILQDRIQNVIDLAKEAGIGSHCFELFSGLKRLRDVGETFAASIPGADPRLPDGIEPFSRADSWLSDRIEDLEQCVHRPCETVRQEASAILGARRSE</sequence>
<dbReference type="OrthoDB" id="5314997at2759"/>
<name>A0A6A6EYW9_9PEZI</name>
<gene>
    <name evidence="1" type="ORF">CERZMDRAFT_89427</name>
</gene>
<dbReference type="AlphaFoldDB" id="A0A6A6EYW9"/>
<evidence type="ECO:0000313" key="1">
    <source>
        <dbReference type="EMBL" id="KAF2206304.1"/>
    </source>
</evidence>